<name>A0A923HMN4_9BURK</name>
<proteinExistence type="predicted"/>
<accession>A0A923HMN4</accession>
<dbReference type="EMBL" id="JACOFZ010000003">
    <property type="protein sequence ID" value="MBC3881862.1"/>
    <property type="molecule type" value="Genomic_DNA"/>
</dbReference>
<comment type="caution">
    <text evidence="1">The sequence shown here is derived from an EMBL/GenBank/DDBJ whole genome shotgun (WGS) entry which is preliminary data.</text>
</comment>
<organism evidence="1 2">
    <name type="scientific">Undibacterium nitidum</name>
    <dbReference type="NCBI Taxonomy" id="2762298"/>
    <lineage>
        <taxon>Bacteria</taxon>
        <taxon>Pseudomonadati</taxon>
        <taxon>Pseudomonadota</taxon>
        <taxon>Betaproteobacteria</taxon>
        <taxon>Burkholderiales</taxon>
        <taxon>Oxalobacteraceae</taxon>
        <taxon>Undibacterium</taxon>
    </lineage>
</organism>
<keyword evidence="1" id="KW-0808">Transferase</keyword>
<dbReference type="RefSeq" id="WP_186916478.1">
    <property type="nucleotide sequence ID" value="NZ_JACOFZ010000003.1"/>
</dbReference>
<keyword evidence="2" id="KW-1185">Reference proteome</keyword>
<dbReference type="Gene3D" id="3.40.50.150">
    <property type="entry name" value="Vaccinia Virus protein VP39"/>
    <property type="match status" value="1"/>
</dbReference>
<dbReference type="PANTHER" id="PTHR43861">
    <property type="entry name" value="TRANS-ACONITATE 2-METHYLTRANSFERASE-RELATED"/>
    <property type="match status" value="1"/>
</dbReference>
<dbReference type="Pfam" id="PF13489">
    <property type="entry name" value="Methyltransf_23"/>
    <property type="match status" value="1"/>
</dbReference>
<sequence>MNQVTQQAQTTNFRFRERCCSICAQPASTVWMPAKVDFSALDGFAFASRKLPEYMHFDLALCTSCDLVFANHVPDDEWFQQSYTEADFDATDESSYAALTYGKELNKRLPKISGRAKALDIGAGDGAFVAQLLKAGFKDVVGVEPSKEPVKRAPEHLRSMLVNDFFKAENFEPQSFDLITCFQTLEHVEKPNELFQAAHSLLKPGGALMTVAHNFRAPLARAMGAKSPIYDIEHLQLFSPQSLNKAYAHNGYAEIEVSSIANAYPISYWLKLFPMPQGLKRSLLNRMTGSAIGKTMLSARVGNILGFGVKR</sequence>
<evidence type="ECO:0000313" key="2">
    <source>
        <dbReference type="Proteomes" id="UP000627446"/>
    </source>
</evidence>
<dbReference type="GO" id="GO:0008168">
    <property type="term" value="F:methyltransferase activity"/>
    <property type="evidence" value="ECO:0007669"/>
    <property type="project" value="UniProtKB-KW"/>
</dbReference>
<dbReference type="GO" id="GO:0032259">
    <property type="term" value="P:methylation"/>
    <property type="evidence" value="ECO:0007669"/>
    <property type="project" value="UniProtKB-KW"/>
</dbReference>
<protein>
    <submittedName>
        <fullName evidence="1">Class I SAM-dependent methyltransferase</fullName>
    </submittedName>
</protein>
<gene>
    <name evidence="1" type="ORF">H8K36_10785</name>
</gene>
<dbReference type="Proteomes" id="UP000627446">
    <property type="component" value="Unassembled WGS sequence"/>
</dbReference>
<dbReference type="InterPro" id="IPR029063">
    <property type="entry name" value="SAM-dependent_MTases_sf"/>
</dbReference>
<reference evidence="1" key="1">
    <citation type="submission" date="2020-08" db="EMBL/GenBank/DDBJ databases">
        <title>Novel species isolated from subtropical streams in China.</title>
        <authorList>
            <person name="Lu H."/>
        </authorList>
    </citation>
    <scope>NUCLEOTIDE SEQUENCE</scope>
    <source>
        <strain evidence="1">LX22W</strain>
    </source>
</reference>
<dbReference type="PANTHER" id="PTHR43861:SF6">
    <property type="entry name" value="METHYLTRANSFERASE TYPE 11"/>
    <property type="match status" value="1"/>
</dbReference>
<keyword evidence="1" id="KW-0489">Methyltransferase</keyword>
<dbReference type="SUPFAM" id="SSF53335">
    <property type="entry name" value="S-adenosyl-L-methionine-dependent methyltransferases"/>
    <property type="match status" value="1"/>
</dbReference>
<dbReference type="AlphaFoldDB" id="A0A923HMN4"/>
<evidence type="ECO:0000313" key="1">
    <source>
        <dbReference type="EMBL" id="MBC3881862.1"/>
    </source>
</evidence>
<dbReference type="CDD" id="cd02440">
    <property type="entry name" value="AdoMet_MTases"/>
    <property type="match status" value="1"/>
</dbReference>